<reference evidence="2 3" key="1">
    <citation type="submission" date="2010-12" db="EMBL/GenBank/DDBJ databases">
        <title>Complete sequence of Bacillus cellulosilyticus DSM 2522.</title>
        <authorList>
            <consortium name="US DOE Joint Genome Institute"/>
            <person name="Lucas S."/>
            <person name="Copeland A."/>
            <person name="Lapidus A."/>
            <person name="Cheng J.-F."/>
            <person name="Bruce D."/>
            <person name="Goodwin L."/>
            <person name="Pitluck S."/>
            <person name="Chertkov O."/>
            <person name="Detter J.C."/>
            <person name="Han C."/>
            <person name="Tapia R."/>
            <person name="Land M."/>
            <person name="Hauser L."/>
            <person name="Jeffries C."/>
            <person name="Kyrpides N."/>
            <person name="Ivanova N."/>
            <person name="Mikhailova N."/>
            <person name="Brumm P."/>
            <person name="Mead D."/>
            <person name="Woyke T."/>
        </authorList>
    </citation>
    <scope>NUCLEOTIDE SEQUENCE [LARGE SCALE GENOMIC DNA]</scope>
    <source>
        <strain evidence="3">ATCC 21833 / DSM 2522 / FERM P-1141 / JCM 9156 / N-4</strain>
    </source>
</reference>
<feature type="transmembrane region" description="Helical" evidence="1">
    <location>
        <begin position="6"/>
        <end position="25"/>
    </location>
</feature>
<name>E6TWE2_EVAC2</name>
<sequence precursor="true">MKNRPILISIIAITQAVIASVFILYNQFVWTFHLTAFLMNISLLTLILLASFGLWKAKQWGWWLTNIYYIQVLFNTVISTINYLYIVPRQFEGIEVDISNMLSPVMILTIIIGLFIPFYLFRKTTLHYFNINNDKTKLILITIIAFIWSFSTSFLLFN</sequence>
<feature type="transmembrane region" description="Helical" evidence="1">
    <location>
        <begin position="37"/>
        <end position="55"/>
    </location>
</feature>
<feature type="transmembrane region" description="Helical" evidence="1">
    <location>
        <begin position="67"/>
        <end position="86"/>
    </location>
</feature>
<proteinExistence type="predicted"/>
<dbReference type="AlphaFoldDB" id="E6TWE2"/>
<dbReference type="STRING" id="649639.Bcell_3972"/>
<keyword evidence="1" id="KW-0812">Transmembrane</keyword>
<dbReference type="HOGENOM" id="CLU_1665896_0_0_9"/>
<accession>E6TWE2</accession>
<dbReference type="KEGG" id="bco:Bcell_3972"/>
<protein>
    <submittedName>
        <fullName evidence="2">Uncharacterized protein</fullName>
    </submittedName>
</protein>
<dbReference type="RefSeq" id="WP_013490535.1">
    <property type="nucleotide sequence ID" value="NC_014829.1"/>
</dbReference>
<feature type="transmembrane region" description="Helical" evidence="1">
    <location>
        <begin position="98"/>
        <end position="118"/>
    </location>
</feature>
<keyword evidence="1" id="KW-0472">Membrane</keyword>
<keyword evidence="3" id="KW-1185">Reference proteome</keyword>
<evidence type="ECO:0000256" key="1">
    <source>
        <dbReference type="SAM" id="Phobius"/>
    </source>
</evidence>
<dbReference type="EMBL" id="CP002394">
    <property type="protein sequence ID" value="ADU32205.1"/>
    <property type="molecule type" value="Genomic_DNA"/>
</dbReference>
<gene>
    <name evidence="2" type="ordered locus">Bcell_3972</name>
</gene>
<dbReference type="Proteomes" id="UP000001401">
    <property type="component" value="Chromosome"/>
</dbReference>
<evidence type="ECO:0000313" key="2">
    <source>
        <dbReference type="EMBL" id="ADU32205.1"/>
    </source>
</evidence>
<keyword evidence="1" id="KW-1133">Transmembrane helix</keyword>
<evidence type="ECO:0000313" key="3">
    <source>
        <dbReference type="Proteomes" id="UP000001401"/>
    </source>
</evidence>
<organism evidence="2 3">
    <name type="scientific">Evansella cellulosilytica (strain ATCC 21833 / DSM 2522 / FERM P-1141 / JCM 9156 / N-4)</name>
    <name type="common">Bacillus cellulosilyticus</name>
    <dbReference type="NCBI Taxonomy" id="649639"/>
    <lineage>
        <taxon>Bacteria</taxon>
        <taxon>Bacillati</taxon>
        <taxon>Bacillota</taxon>
        <taxon>Bacilli</taxon>
        <taxon>Bacillales</taxon>
        <taxon>Bacillaceae</taxon>
        <taxon>Evansella</taxon>
    </lineage>
</organism>
<feature type="transmembrane region" description="Helical" evidence="1">
    <location>
        <begin position="138"/>
        <end position="157"/>
    </location>
</feature>